<dbReference type="EMBL" id="FOFP01000001">
    <property type="protein sequence ID" value="SEP77462.1"/>
    <property type="molecule type" value="Genomic_DNA"/>
</dbReference>
<feature type="domain" description="DUF4935" evidence="1">
    <location>
        <begin position="4"/>
        <end position="181"/>
    </location>
</feature>
<dbReference type="Proteomes" id="UP000198512">
    <property type="component" value="Unassembled WGS sequence"/>
</dbReference>
<organism evidence="2 3">
    <name type="scientific">Pseudomonas cuatrocienegasensis</name>
    <dbReference type="NCBI Taxonomy" id="543360"/>
    <lineage>
        <taxon>Bacteria</taxon>
        <taxon>Pseudomonadati</taxon>
        <taxon>Pseudomonadota</taxon>
        <taxon>Gammaproteobacteria</taxon>
        <taxon>Pseudomonadales</taxon>
        <taxon>Pseudomonadaceae</taxon>
        <taxon>Pseudomonas</taxon>
    </lineage>
</organism>
<sequence>MHILMLDTCVWLELASKKSEMRTLAAIEYLVEQGVVAVLLPALVQEEFERNKDRVADQTRKRLSQECKLVKEILVSFGGEGKQQAIAVIDDVNHRLPILSEANHMTSARVEALFAKAIVVPTSDTAMLKAAQRAIAKIAPFHKDKNSVADAVLLELFDEFRKSAVGDYESFRFVTVNHHDFSDSDHRKPHTDFAGIFDDDRSQFFITPNAALLDLADPGEVDFETGYGWEEETRGLLEILDALDELTDKVWYNRHCNRANRIEMGEIKLIPDVAGRPAYDEIHEGLWRGALAAAKAVEDKYEDTGPWTDFEWGMLNGKLSALRWVLGDDWDMLDT</sequence>
<comment type="caution">
    <text evidence="2">The sequence shown here is derived from an EMBL/GenBank/DDBJ whole genome shotgun (WGS) entry which is preliminary data.</text>
</comment>
<dbReference type="InterPro" id="IPR032557">
    <property type="entry name" value="DUF4935"/>
</dbReference>
<dbReference type="Pfam" id="PF16289">
    <property type="entry name" value="PIN_12"/>
    <property type="match status" value="1"/>
</dbReference>
<evidence type="ECO:0000313" key="3">
    <source>
        <dbReference type="Proteomes" id="UP000198512"/>
    </source>
</evidence>
<reference evidence="2 3" key="1">
    <citation type="submission" date="2016-10" db="EMBL/GenBank/DDBJ databases">
        <authorList>
            <person name="Varghese N."/>
            <person name="Submissions S."/>
        </authorList>
    </citation>
    <scope>NUCLEOTIDE SEQUENCE [LARGE SCALE GENOMIC DNA]</scope>
    <source>
        <strain evidence="2 3">CIP 109853</strain>
    </source>
</reference>
<evidence type="ECO:0000259" key="1">
    <source>
        <dbReference type="Pfam" id="PF16289"/>
    </source>
</evidence>
<gene>
    <name evidence="2" type="ORF">SAMN05216600_101580</name>
</gene>
<evidence type="ECO:0000313" key="2">
    <source>
        <dbReference type="EMBL" id="SEP77462.1"/>
    </source>
</evidence>
<proteinExistence type="predicted"/>
<keyword evidence="3" id="KW-1185">Reference proteome</keyword>
<accession>A0ABY1B2U4</accession>
<name>A0ABY1B2U4_9PSED</name>
<protein>
    <recommendedName>
        <fullName evidence="1">DUF4935 domain-containing protein</fullName>
    </recommendedName>
</protein>
<dbReference type="RefSeq" id="WP_069522323.1">
    <property type="nucleotide sequence ID" value="NZ_FOFP01000001.1"/>
</dbReference>